<dbReference type="InterPro" id="IPR036680">
    <property type="entry name" value="SPOR-like_sf"/>
</dbReference>
<dbReference type="PROSITE" id="PS51724">
    <property type="entry name" value="SPOR"/>
    <property type="match status" value="1"/>
</dbReference>
<dbReference type="AlphaFoldDB" id="A0A7T6AQS6"/>
<dbReference type="HAMAP" id="MF_02071">
    <property type="entry name" value="RlpA"/>
    <property type="match status" value="1"/>
</dbReference>
<name>A0A7T6AQS6_9BACT</name>
<protein>
    <recommendedName>
        <fullName evidence="4">Probable endolytic peptidoglycan transglycosylase RlpA</fullName>
        <ecNumber evidence="4">4.2.2.-</ecNumber>
    </recommendedName>
</protein>
<dbReference type="InterPro" id="IPR036908">
    <property type="entry name" value="RlpA-like_sf"/>
</dbReference>
<feature type="chain" id="PRO_5033178915" description="Probable endolytic peptidoglycan transglycosylase RlpA" evidence="4">
    <location>
        <begin position="32"/>
        <end position="280"/>
    </location>
</feature>
<sequence precursor="true">MSACSVFRSCIHTFVLCLVLCLGFGCATKQAEPKKGVSAPGKKKSRMPATQRPYVINGITYYPIPSATGYVERGIASWYGKPFHGRKTSNGETYNMHADTAAHKTLPMNTMLLVKNLENGRSTTVRINDRGPFVQERIIDLSYNKAQELGVIGRGTARVEIVALGAQQVEEQPLVAAKTGSRTGEEVSRPKPKIKPPPIPDFDKGNFYVQVGAFVQVENARTLAKAFARRGRDVIIQQYPAAGMNLYRVMIFASTSLKQAKVYEQGLKNEGFRYALLLAR</sequence>
<dbReference type="Gene3D" id="3.30.70.1070">
    <property type="entry name" value="Sporulation related repeat"/>
    <property type="match status" value="1"/>
</dbReference>
<dbReference type="KEGG" id="dog:HP555_09300"/>
<evidence type="ECO:0000256" key="6">
    <source>
        <dbReference type="SAM" id="MobiDB-lite"/>
    </source>
</evidence>
<reference evidence="8 9" key="1">
    <citation type="submission" date="2020-05" db="EMBL/GenBank/DDBJ databases">
        <title>Complete genome of Desulfobulbus oligotrophicus.</title>
        <authorList>
            <person name="Podar M."/>
        </authorList>
    </citation>
    <scope>NUCLEOTIDE SEQUENCE [LARGE SCALE GENOMIC DNA]</scope>
    <source>
        <strain evidence="8 9">Prop6</strain>
    </source>
</reference>
<dbReference type="InterPro" id="IPR034718">
    <property type="entry name" value="RlpA"/>
</dbReference>
<dbReference type="InterPro" id="IPR012997">
    <property type="entry name" value="RplA"/>
</dbReference>
<dbReference type="Pfam" id="PF03330">
    <property type="entry name" value="DPBB_1"/>
    <property type="match status" value="1"/>
</dbReference>
<dbReference type="SUPFAM" id="SSF50685">
    <property type="entry name" value="Barwin-like endoglucanases"/>
    <property type="match status" value="1"/>
</dbReference>
<comment type="similarity">
    <text evidence="4 5">Belongs to the RlpA family.</text>
</comment>
<evidence type="ECO:0000256" key="2">
    <source>
        <dbReference type="ARBA" id="ARBA00023239"/>
    </source>
</evidence>
<feature type="domain" description="SPOR" evidence="7">
    <location>
        <begin position="201"/>
        <end position="280"/>
    </location>
</feature>
<dbReference type="CDD" id="cd22268">
    <property type="entry name" value="DPBB_RlpA-like"/>
    <property type="match status" value="1"/>
</dbReference>
<dbReference type="PANTHER" id="PTHR34183">
    <property type="entry name" value="ENDOLYTIC PEPTIDOGLYCAN TRANSGLYCOSYLASE RLPA"/>
    <property type="match status" value="1"/>
</dbReference>
<keyword evidence="9" id="KW-1185">Reference proteome</keyword>
<gene>
    <name evidence="4" type="primary">rlpA</name>
    <name evidence="8" type="ORF">HP555_09300</name>
</gene>
<dbReference type="GO" id="GO:0071555">
    <property type="term" value="P:cell wall organization"/>
    <property type="evidence" value="ECO:0007669"/>
    <property type="project" value="UniProtKB-KW"/>
</dbReference>
<evidence type="ECO:0000256" key="1">
    <source>
        <dbReference type="ARBA" id="ARBA00022729"/>
    </source>
</evidence>
<feature type="signal peptide" evidence="4">
    <location>
        <begin position="1"/>
        <end position="31"/>
    </location>
</feature>
<dbReference type="InterPro" id="IPR007730">
    <property type="entry name" value="SPOR-like_dom"/>
</dbReference>
<organism evidence="8 9">
    <name type="scientific">Desulfobulbus oligotrophicus</name>
    <dbReference type="NCBI Taxonomy" id="1909699"/>
    <lineage>
        <taxon>Bacteria</taxon>
        <taxon>Pseudomonadati</taxon>
        <taxon>Thermodesulfobacteriota</taxon>
        <taxon>Desulfobulbia</taxon>
        <taxon>Desulfobulbales</taxon>
        <taxon>Desulfobulbaceae</taxon>
        <taxon>Desulfobulbus</taxon>
    </lineage>
</organism>
<evidence type="ECO:0000256" key="5">
    <source>
        <dbReference type="RuleBase" id="RU003495"/>
    </source>
</evidence>
<proteinExistence type="inferred from homology"/>
<dbReference type="GO" id="GO:0008932">
    <property type="term" value="F:lytic endotransglycosylase activity"/>
    <property type="evidence" value="ECO:0007669"/>
    <property type="project" value="UniProtKB-UniRule"/>
</dbReference>
<evidence type="ECO:0000256" key="4">
    <source>
        <dbReference type="HAMAP-Rule" id="MF_02071"/>
    </source>
</evidence>
<dbReference type="EC" id="4.2.2.-" evidence="4"/>
<dbReference type="EMBL" id="CP054140">
    <property type="protein sequence ID" value="QQG66051.1"/>
    <property type="molecule type" value="Genomic_DNA"/>
</dbReference>
<dbReference type="InterPro" id="IPR009009">
    <property type="entry name" value="RlpA-like_DPBB"/>
</dbReference>
<evidence type="ECO:0000259" key="7">
    <source>
        <dbReference type="PROSITE" id="PS51724"/>
    </source>
</evidence>
<dbReference type="GO" id="GO:0042834">
    <property type="term" value="F:peptidoglycan binding"/>
    <property type="evidence" value="ECO:0007669"/>
    <property type="project" value="InterPro"/>
</dbReference>
<evidence type="ECO:0000313" key="8">
    <source>
        <dbReference type="EMBL" id="QQG66051.1"/>
    </source>
</evidence>
<dbReference type="PANTHER" id="PTHR34183:SF1">
    <property type="entry name" value="ENDOLYTIC PEPTIDOGLYCAN TRANSGLYCOSYLASE RLPA"/>
    <property type="match status" value="1"/>
</dbReference>
<feature type="region of interest" description="Disordered" evidence="6">
    <location>
        <begin position="175"/>
        <end position="196"/>
    </location>
</feature>
<accession>A0A7T6AQS6</accession>
<dbReference type="Proteomes" id="UP000596092">
    <property type="component" value="Chromosome"/>
</dbReference>
<keyword evidence="3 4" id="KW-0961">Cell wall biogenesis/degradation</keyword>
<keyword evidence="2 4" id="KW-0456">Lyase</keyword>
<dbReference type="Pfam" id="PF05036">
    <property type="entry name" value="SPOR"/>
    <property type="match status" value="1"/>
</dbReference>
<dbReference type="NCBIfam" id="TIGR00413">
    <property type="entry name" value="rlpA"/>
    <property type="match status" value="1"/>
</dbReference>
<dbReference type="SUPFAM" id="SSF110997">
    <property type="entry name" value="Sporulation related repeat"/>
    <property type="match status" value="1"/>
</dbReference>
<evidence type="ECO:0000256" key="3">
    <source>
        <dbReference type="ARBA" id="ARBA00023316"/>
    </source>
</evidence>
<evidence type="ECO:0000313" key="9">
    <source>
        <dbReference type="Proteomes" id="UP000596092"/>
    </source>
</evidence>
<dbReference type="GO" id="GO:0000270">
    <property type="term" value="P:peptidoglycan metabolic process"/>
    <property type="evidence" value="ECO:0007669"/>
    <property type="project" value="UniProtKB-UniRule"/>
</dbReference>
<dbReference type="Gene3D" id="2.40.40.10">
    <property type="entry name" value="RlpA-like domain"/>
    <property type="match status" value="1"/>
</dbReference>
<comment type="function">
    <text evidence="4">Lytic transglycosylase with a strong preference for naked glycan strands that lack stem peptides.</text>
</comment>
<keyword evidence="1 4" id="KW-0732">Signal</keyword>